<feature type="compositionally biased region" description="Polar residues" evidence="1">
    <location>
        <begin position="486"/>
        <end position="495"/>
    </location>
</feature>
<dbReference type="GO" id="GO:0003723">
    <property type="term" value="F:RNA binding"/>
    <property type="evidence" value="ECO:0007669"/>
    <property type="project" value="TreeGrafter"/>
</dbReference>
<feature type="region of interest" description="Disordered" evidence="1">
    <location>
        <begin position="486"/>
        <end position="508"/>
    </location>
</feature>
<feature type="compositionally biased region" description="Basic and acidic residues" evidence="1">
    <location>
        <begin position="678"/>
        <end position="689"/>
    </location>
</feature>
<feature type="region of interest" description="Disordered" evidence="1">
    <location>
        <begin position="190"/>
        <end position="209"/>
    </location>
</feature>
<feature type="compositionally biased region" description="Low complexity" evidence="1">
    <location>
        <begin position="736"/>
        <end position="756"/>
    </location>
</feature>
<dbReference type="Pfam" id="PF26093">
    <property type="entry name" value="HTH_TGH"/>
    <property type="match status" value="1"/>
</dbReference>
<evidence type="ECO:0000256" key="1">
    <source>
        <dbReference type="SAM" id="MobiDB-lite"/>
    </source>
</evidence>
<dbReference type="AlphaFoldDB" id="A0A0F7SS06"/>
<feature type="region of interest" description="Disordered" evidence="1">
    <location>
        <begin position="255"/>
        <end position="295"/>
    </location>
</feature>
<dbReference type="PROSITE" id="PS50174">
    <property type="entry name" value="G_PATCH"/>
    <property type="match status" value="1"/>
</dbReference>
<dbReference type="InterPro" id="IPR011666">
    <property type="entry name" value="DUF1604"/>
</dbReference>
<feature type="compositionally biased region" description="Basic and acidic residues" evidence="1">
    <location>
        <begin position="832"/>
        <end position="859"/>
    </location>
</feature>
<feature type="compositionally biased region" description="Basic and acidic residues" evidence="1">
    <location>
        <begin position="624"/>
        <end position="633"/>
    </location>
</feature>
<sequence length="903" mass="97800">MTSRLKRKLNDLEPTSNLNESFCMIGTPLPALADTKKDKGEFVPVWKQEVRDEQGRRRLHGAFTGGFSAGYFNTVGSKEGWTPSTFTSSRNQRAQPTQRAEDFMDEEDLAELREGQKIETKSGFGLDEVVSSAAGSKKEGDLSSFFTSLIQPSSSNIGDTILTKLGWRPGQGIGPRITARALRLAERKENPNAVVDDPEEGDEVGEDSEAKKHLFAPRDTKLLLFDQKEGSEGLGWIKGDGLKKTDHMDQKDNSRFAYEDEDDDEDLMRLGSTSTRSSYTSSHPSFPTASSSTVSTWHDGRPAIRGFIVASQPILEDKWFDPPAMPAGWTPKPSRVWNRGRKWDVTVVGATLPEDKGKGREAISGEDAWKRRQAMTANDRGVALGESTAQPSAPSSTEPVVPNAAKSVFEYLSAKDRERLASLSSASASSLKPNASEATSVARPSVPILPALDTPTVDAVTANSALHGYMPFVDDPGKQARYRAYLSSQSTQSDPTGVLQPQPGQSASAHYRELSDFQKAAQMFRPMSFSMANRFTSSSQPIIEGPSAKAGLFVMTPEAKASLAQAKAEREAEEEADRSKVKIPENETPVQQAARMGMYGPLTRTTAEFFPVKLVCKRFGVADPRPEGPKDSSDAGAFVEPGSNGAGSSSGAGATPVDPNAWQTRFTHVVDAAAVGSAEEKNAKPKEEEPSVNLEIETQARPSMDIFKAVFASDAEDSDSDSDSDLAPPPPPSRPTAPTHSDPTQPSFQTQTQSAPVRSTLPALTDSTGFKPTFTSKLDRQTTSTASTNSDPVRSGKSGKNGTGNGKSKSKSKRKAVLSFMDGEEEEDETGEENKEERERERKARREERKRKRAEEDRLAAAVDPAAGDEEEEVWVEKPSEAVRLGGGASGTVGKRQKALDFM</sequence>
<dbReference type="GO" id="GO:0006397">
    <property type="term" value="P:mRNA processing"/>
    <property type="evidence" value="ECO:0007669"/>
    <property type="project" value="InterPro"/>
</dbReference>
<protein>
    <submittedName>
        <fullName evidence="3">Predicted RNA binding protein, contains G-patch domain</fullName>
    </submittedName>
</protein>
<name>A0A0F7SS06_PHARH</name>
<feature type="compositionally biased region" description="Polar residues" evidence="1">
    <location>
        <begin position="765"/>
        <end position="792"/>
    </location>
</feature>
<dbReference type="GO" id="GO:0005634">
    <property type="term" value="C:nucleus"/>
    <property type="evidence" value="ECO:0007669"/>
    <property type="project" value="TreeGrafter"/>
</dbReference>
<evidence type="ECO:0000313" key="3">
    <source>
        <dbReference type="EMBL" id="CED84251.1"/>
    </source>
</evidence>
<dbReference type="InterPro" id="IPR000467">
    <property type="entry name" value="G_patch_dom"/>
</dbReference>
<proteinExistence type="predicted"/>
<feature type="domain" description="G-patch" evidence="2">
    <location>
        <begin position="154"/>
        <end position="174"/>
    </location>
</feature>
<feature type="compositionally biased region" description="Acidic residues" evidence="1">
    <location>
        <begin position="714"/>
        <end position="724"/>
    </location>
</feature>
<feature type="compositionally biased region" description="Acidic residues" evidence="1">
    <location>
        <begin position="822"/>
        <end position="831"/>
    </location>
</feature>
<dbReference type="EMBL" id="LN483157">
    <property type="protein sequence ID" value="CED84251.1"/>
    <property type="molecule type" value="Genomic_DNA"/>
</dbReference>
<dbReference type="PANTHER" id="PTHR13384:SF19">
    <property type="entry name" value="G PATCH DOMAIN-CONTAINING PROTEIN 1"/>
    <property type="match status" value="1"/>
</dbReference>
<feature type="compositionally biased region" description="Low complexity" evidence="1">
    <location>
        <begin position="272"/>
        <end position="293"/>
    </location>
</feature>
<reference evidence="3" key="1">
    <citation type="submission" date="2014-08" db="EMBL/GenBank/DDBJ databases">
        <authorList>
            <person name="Sharma Rahul"/>
            <person name="Thines Marco"/>
        </authorList>
    </citation>
    <scope>NUCLEOTIDE SEQUENCE</scope>
</reference>
<dbReference type="Pfam" id="PF07713">
    <property type="entry name" value="DUF1604"/>
    <property type="match status" value="1"/>
</dbReference>
<evidence type="ECO:0000259" key="2">
    <source>
        <dbReference type="PROSITE" id="PS50174"/>
    </source>
</evidence>
<organism evidence="3">
    <name type="scientific">Phaffia rhodozyma</name>
    <name type="common">Yeast</name>
    <name type="synonym">Xanthophyllomyces dendrorhous</name>
    <dbReference type="NCBI Taxonomy" id="264483"/>
    <lineage>
        <taxon>Eukaryota</taxon>
        <taxon>Fungi</taxon>
        <taxon>Dikarya</taxon>
        <taxon>Basidiomycota</taxon>
        <taxon>Agaricomycotina</taxon>
        <taxon>Tremellomycetes</taxon>
        <taxon>Cystofilobasidiales</taxon>
        <taxon>Mrakiaceae</taxon>
        <taxon>Phaffia</taxon>
    </lineage>
</organism>
<accession>A0A0F7SS06</accession>
<feature type="region of interest" description="Disordered" evidence="1">
    <location>
        <begin position="624"/>
        <end position="875"/>
    </location>
</feature>
<feature type="compositionally biased region" description="Acidic residues" evidence="1">
    <location>
        <begin position="196"/>
        <end position="207"/>
    </location>
</feature>
<dbReference type="PANTHER" id="PTHR13384">
    <property type="entry name" value="G PATCH DOMAIN-CONTAINING PROTEIN 1"/>
    <property type="match status" value="1"/>
</dbReference>
<feature type="region of interest" description="Disordered" evidence="1">
    <location>
        <begin position="567"/>
        <end position="589"/>
    </location>
</feature>